<proteinExistence type="predicted"/>
<dbReference type="AlphaFoldDB" id="A0A423K9U8"/>
<gene>
    <name evidence="2" type="ORF">BK665_24110</name>
</gene>
<reference evidence="2 3" key="1">
    <citation type="submission" date="2016-10" db="EMBL/GenBank/DDBJ databases">
        <title>Comparative genome analysis of multiple Pseudomonas spp. focuses on biocontrol and plant growth promoting traits.</title>
        <authorList>
            <person name="Tao X.-Y."/>
            <person name="Taylor C.G."/>
        </authorList>
    </citation>
    <scope>NUCLEOTIDE SEQUENCE [LARGE SCALE GENOMIC DNA]</scope>
    <source>
        <strain evidence="2 3">39A2</strain>
    </source>
</reference>
<accession>A0A423K9U8</accession>
<dbReference type="OrthoDB" id="5297687at2"/>
<sequence>MTNRTKPVPGNDKLAAQPSSFMGSQQALDQVQAEAVAASRRDSRPSVAAETVFAELYALIDEIEAEQCST</sequence>
<comment type="caution">
    <text evidence="2">The sequence shown here is derived from an EMBL/GenBank/DDBJ whole genome shotgun (WGS) entry which is preliminary data.</text>
</comment>
<evidence type="ECO:0000256" key="1">
    <source>
        <dbReference type="SAM" id="MobiDB-lite"/>
    </source>
</evidence>
<dbReference type="RefSeq" id="WP_123409389.1">
    <property type="nucleotide sequence ID" value="NZ_MOBP01000017.1"/>
</dbReference>
<name>A0A423K9U8_9PSED</name>
<protein>
    <submittedName>
        <fullName evidence="2">Uncharacterized protein</fullName>
    </submittedName>
</protein>
<evidence type="ECO:0000313" key="2">
    <source>
        <dbReference type="EMBL" id="RON48723.1"/>
    </source>
</evidence>
<organism evidence="2 3">
    <name type="scientific">Pseudomonas frederiksbergensis</name>
    <dbReference type="NCBI Taxonomy" id="104087"/>
    <lineage>
        <taxon>Bacteria</taxon>
        <taxon>Pseudomonadati</taxon>
        <taxon>Pseudomonadota</taxon>
        <taxon>Gammaproteobacteria</taxon>
        <taxon>Pseudomonadales</taxon>
        <taxon>Pseudomonadaceae</taxon>
        <taxon>Pseudomonas</taxon>
    </lineage>
</organism>
<dbReference type="Proteomes" id="UP000283627">
    <property type="component" value="Unassembled WGS sequence"/>
</dbReference>
<evidence type="ECO:0000313" key="3">
    <source>
        <dbReference type="Proteomes" id="UP000283627"/>
    </source>
</evidence>
<dbReference type="EMBL" id="MOBP01000017">
    <property type="protein sequence ID" value="RON48723.1"/>
    <property type="molecule type" value="Genomic_DNA"/>
</dbReference>
<feature type="region of interest" description="Disordered" evidence="1">
    <location>
        <begin position="1"/>
        <end position="25"/>
    </location>
</feature>